<evidence type="ECO:0000259" key="3">
    <source>
        <dbReference type="PROSITE" id="PS50033"/>
    </source>
</evidence>
<dbReference type="WBParaSite" id="nOo.2.0.1.t08213-RA">
    <property type="protein sequence ID" value="nOo.2.0.1.t08213-RA"/>
    <property type="gene ID" value="nOo.2.0.1.g08213"/>
</dbReference>
<dbReference type="InterPro" id="IPR050730">
    <property type="entry name" value="UBX_domain-protein"/>
</dbReference>
<dbReference type="CDD" id="cd14352">
    <property type="entry name" value="UBA_DCN1"/>
    <property type="match status" value="1"/>
</dbReference>
<feature type="compositionally biased region" description="Low complexity" evidence="2">
    <location>
        <begin position="78"/>
        <end position="89"/>
    </location>
</feature>
<evidence type="ECO:0000256" key="2">
    <source>
        <dbReference type="SAM" id="MobiDB-lite"/>
    </source>
</evidence>
<evidence type="ECO:0000313" key="4">
    <source>
        <dbReference type="EMBL" id="VDK88690.1"/>
    </source>
</evidence>
<sequence>MAAEDSEEYVNSINSFKEVCAVDEKLAKDFLVYNNWNLEAAVQHFFHTGGRLEEEEEQNVLNAENELRHRHVQVNEPSTSQTTNQHSSSPRVKVPLRRRSPVPQTWFEWTITIIKLPFFIVYQSLFDLLSFIWSLFRAPPLAVADSRGDVRHFIDEFNARFGGSTNGILFFNGSYDDAINECKNSLRFMIVYLHNPSHESCDRFVRETLLSYQMKQFLDRNDILLWGVSVRSQEGYKVSMALRENTYPFLGLLCMRETRMVLVSFKIVETFIEEVLRLEGEYELEPMLFTIQTSIDENRSYLDAIRNERHQREVNNRILREQESDYQRSLAADRARLNERRRVESERKMAEMKKAEEKKKEQEKKEKLDAIRMKLASELPPESQAPDCIRVSVRFPNGERFERRFDVTNSLELLFNATLAHENCPPNLTLLSSYPRKQLNCAPEWYREFGIVQDPTNIPTFQDCGFEKSVVVLVRDNDA</sequence>
<accession>A0A182EJC9</accession>
<dbReference type="EMBL" id="UYRW01003320">
    <property type="protein sequence ID" value="VDK88690.1"/>
    <property type="molecule type" value="Genomic_DNA"/>
</dbReference>
<dbReference type="Gene3D" id="3.10.20.90">
    <property type="entry name" value="Phosphatidylinositol 3-kinase Catalytic Subunit, Chain A, domain 1"/>
    <property type="match status" value="1"/>
</dbReference>
<feature type="region of interest" description="Disordered" evidence="2">
    <location>
        <begin position="341"/>
        <end position="365"/>
    </location>
</feature>
<dbReference type="InterPro" id="IPR036249">
    <property type="entry name" value="Thioredoxin-like_sf"/>
</dbReference>
<dbReference type="Pfam" id="PF00789">
    <property type="entry name" value="UBX"/>
    <property type="match status" value="1"/>
</dbReference>
<dbReference type="SMART" id="SM00594">
    <property type="entry name" value="UAS"/>
    <property type="match status" value="1"/>
</dbReference>
<dbReference type="Proteomes" id="UP000271087">
    <property type="component" value="Unassembled WGS sequence"/>
</dbReference>
<dbReference type="SUPFAM" id="SSF46934">
    <property type="entry name" value="UBA-like"/>
    <property type="match status" value="1"/>
</dbReference>
<dbReference type="AlphaFoldDB" id="A0A182EJC9"/>
<dbReference type="InterPro" id="IPR006577">
    <property type="entry name" value="UAS"/>
</dbReference>
<feature type="domain" description="UBX" evidence="3">
    <location>
        <begin position="384"/>
        <end position="474"/>
    </location>
</feature>
<gene>
    <name evidence="4" type="ORF">NOO_LOCUS8213</name>
</gene>
<evidence type="ECO:0000256" key="1">
    <source>
        <dbReference type="ARBA" id="ARBA00023054"/>
    </source>
</evidence>
<dbReference type="SUPFAM" id="SSF52833">
    <property type="entry name" value="Thioredoxin-like"/>
    <property type="match status" value="1"/>
</dbReference>
<dbReference type="Gene3D" id="1.10.8.10">
    <property type="entry name" value="DNA helicase RuvA subunit, C-terminal domain"/>
    <property type="match status" value="1"/>
</dbReference>
<dbReference type="InterPro" id="IPR001012">
    <property type="entry name" value="UBX_dom"/>
</dbReference>
<dbReference type="Pfam" id="PF14555">
    <property type="entry name" value="UBA_4"/>
    <property type="match status" value="1"/>
</dbReference>
<keyword evidence="5" id="KW-1185">Reference proteome</keyword>
<dbReference type="PANTHER" id="PTHR23322">
    <property type="entry name" value="FAS-ASSOCIATED PROTEIN"/>
    <property type="match status" value="1"/>
</dbReference>
<protein>
    <submittedName>
        <fullName evidence="6">UBX domain-containing protein</fullName>
    </submittedName>
</protein>
<dbReference type="InterPro" id="IPR029071">
    <property type="entry name" value="Ubiquitin-like_domsf"/>
</dbReference>
<dbReference type="OrthoDB" id="1026733at2759"/>
<dbReference type="GO" id="GO:0043130">
    <property type="term" value="F:ubiquitin binding"/>
    <property type="evidence" value="ECO:0007669"/>
    <property type="project" value="TreeGrafter"/>
</dbReference>
<dbReference type="STRING" id="42157.A0A182EJC9"/>
<dbReference type="GO" id="GO:0036503">
    <property type="term" value="P:ERAD pathway"/>
    <property type="evidence" value="ECO:0007669"/>
    <property type="project" value="TreeGrafter"/>
</dbReference>
<keyword evidence="1" id="KW-0175">Coiled coil</keyword>
<dbReference type="PANTHER" id="PTHR23322:SF1">
    <property type="entry name" value="FAS-ASSOCIATED FACTOR 2"/>
    <property type="match status" value="1"/>
</dbReference>
<dbReference type="SUPFAM" id="SSF54236">
    <property type="entry name" value="Ubiquitin-like"/>
    <property type="match status" value="1"/>
</dbReference>
<evidence type="ECO:0000313" key="5">
    <source>
        <dbReference type="Proteomes" id="UP000271087"/>
    </source>
</evidence>
<proteinExistence type="predicted"/>
<dbReference type="PROSITE" id="PS50033">
    <property type="entry name" value="UBX"/>
    <property type="match status" value="1"/>
</dbReference>
<reference evidence="6" key="1">
    <citation type="submission" date="2016-06" db="UniProtKB">
        <authorList>
            <consortium name="WormBaseParasite"/>
        </authorList>
    </citation>
    <scope>IDENTIFICATION</scope>
</reference>
<name>A0A182EJC9_ONCOC</name>
<evidence type="ECO:0000313" key="6">
    <source>
        <dbReference type="WBParaSite" id="nOo.2.0.1.t08213-RA"/>
    </source>
</evidence>
<dbReference type="Gene3D" id="3.40.30.10">
    <property type="entry name" value="Glutaredoxin"/>
    <property type="match status" value="1"/>
</dbReference>
<organism evidence="6">
    <name type="scientific">Onchocerca ochengi</name>
    <name type="common">Filarial nematode worm</name>
    <dbReference type="NCBI Taxonomy" id="42157"/>
    <lineage>
        <taxon>Eukaryota</taxon>
        <taxon>Metazoa</taxon>
        <taxon>Ecdysozoa</taxon>
        <taxon>Nematoda</taxon>
        <taxon>Chromadorea</taxon>
        <taxon>Rhabditida</taxon>
        <taxon>Spirurina</taxon>
        <taxon>Spiruromorpha</taxon>
        <taxon>Filarioidea</taxon>
        <taxon>Onchocercidae</taxon>
        <taxon>Onchocerca</taxon>
    </lineage>
</organism>
<reference evidence="4 5" key="2">
    <citation type="submission" date="2018-08" db="EMBL/GenBank/DDBJ databases">
        <authorList>
            <person name="Laetsch R D."/>
            <person name="Stevens L."/>
            <person name="Kumar S."/>
            <person name="Blaxter L. M."/>
        </authorList>
    </citation>
    <scope>NUCLEOTIDE SEQUENCE [LARGE SCALE GENOMIC DNA]</scope>
</reference>
<dbReference type="InterPro" id="IPR009060">
    <property type="entry name" value="UBA-like_sf"/>
</dbReference>
<dbReference type="GO" id="GO:0005783">
    <property type="term" value="C:endoplasmic reticulum"/>
    <property type="evidence" value="ECO:0007669"/>
    <property type="project" value="TreeGrafter"/>
</dbReference>
<feature type="region of interest" description="Disordered" evidence="2">
    <location>
        <begin position="74"/>
        <end position="94"/>
    </location>
</feature>